<dbReference type="PRINTS" id="PR00413">
    <property type="entry name" value="HADHALOGNASE"/>
</dbReference>
<keyword evidence="2" id="KW-1185">Reference proteome</keyword>
<dbReference type="Proteomes" id="UP000199598">
    <property type="component" value="Unassembled WGS sequence"/>
</dbReference>
<dbReference type="PANTHER" id="PTHR18901">
    <property type="entry name" value="2-DEOXYGLUCOSE-6-PHOSPHATE PHOSPHATASE 2"/>
    <property type="match status" value="1"/>
</dbReference>
<evidence type="ECO:0000313" key="1">
    <source>
        <dbReference type="EMBL" id="SFK54906.1"/>
    </source>
</evidence>
<accession>A0A1I4AGI6</accession>
<evidence type="ECO:0000313" key="2">
    <source>
        <dbReference type="Proteomes" id="UP000199598"/>
    </source>
</evidence>
<dbReference type="InterPro" id="IPR036412">
    <property type="entry name" value="HAD-like_sf"/>
</dbReference>
<dbReference type="PANTHER" id="PTHR18901:SF38">
    <property type="entry name" value="PSEUDOURIDINE-5'-PHOSPHATASE"/>
    <property type="match status" value="1"/>
</dbReference>
<dbReference type="RefSeq" id="WP_093520008.1">
    <property type="nucleotide sequence ID" value="NZ_FOSK01000006.1"/>
</dbReference>
<dbReference type="NCBIfam" id="TIGR01509">
    <property type="entry name" value="HAD-SF-IA-v3"/>
    <property type="match status" value="1"/>
</dbReference>
<reference evidence="1 2" key="1">
    <citation type="submission" date="2016-10" db="EMBL/GenBank/DDBJ databases">
        <authorList>
            <person name="Varghese N."/>
            <person name="Submissions S."/>
        </authorList>
    </citation>
    <scope>NUCLEOTIDE SEQUENCE [LARGE SCALE GENOMIC DNA]</scope>
    <source>
        <strain evidence="1 2">DSM 16392</strain>
    </source>
</reference>
<dbReference type="InterPro" id="IPR023198">
    <property type="entry name" value="PGP-like_dom2"/>
</dbReference>
<organism evidence="1 2">
    <name type="scientific">Pseudovibrio ascidiaceicola</name>
    <dbReference type="NCBI Taxonomy" id="285279"/>
    <lineage>
        <taxon>Bacteria</taxon>
        <taxon>Pseudomonadati</taxon>
        <taxon>Pseudomonadota</taxon>
        <taxon>Alphaproteobacteria</taxon>
        <taxon>Hyphomicrobiales</taxon>
        <taxon>Stappiaceae</taxon>
        <taxon>Pseudovibrio</taxon>
    </lineage>
</organism>
<dbReference type="InterPro" id="IPR006439">
    <property type="entry name" value="HAD-SF_hydro_IA"/>
</dbReference>
<dbReference type="SFLD" id="SFLDS00003">
    <property type="entry name" value="Haloacid_Dehalogenase"/>
    <property type="match status" value="1"/>
</dbReference>
<proteinExistence type="predicted"/>
<dbReference type="SFLD" id="SFLDG01129">
    <property type="entry name" value="C1.5:_HAD__Beta-PGM__Phosphata"/>
    <property type="match status" value="1"/>
</dbReference>
<sequence length="229" mass="25117">MFPVPLDAVIFDMDGLLLDTERLYRSAIFGACEDLGHNMHDILHLSLIGSPKEIGDAKLKAHFGDEFAIDKYHEKCRDRFRALCAKNIPLRPGASEILDWLKEFNIPRAVATSTPRALALDHLDKAGIIDRIDAVVTRTDVEFGKPHPETFLKAAAAVGGRPSQCLALEDSHTGIRAATAAGMVTVMVPDLLKPTEEIRCLGISVVEGLDCLLSELRSSVDLSERHCHL</sequence>
<dbReference type="Pfam" id="PF00702">
    <property type="entry name" value="Hydrolase"/>
    <property type="match status" value="1"/>
</dbReference>
<dbReference type="Gene3D" id="3.40.50.1000">
    <property type="entry name" value="HAD superfamily/HAD-like"/>
    <property type="match status" value="1"/>
</dbReference>
<dbReference type="InterPro" id="IPR023214">
    <property type="entry name" value="HAD_sf"/>
</dbReference>
<dbReference type="Gene3D" id="1.10.150.240">
    <property type="entry name" value="Putative phosphatase, domain 2"/>
    <property type="match status" value="1"/>
</dbReference>
<protein>
    <submittedName>
        <fullName evidence="1">Haloacid dehalogenase superfamily, subfamily IA, variant 3 with third motif having DD or ED</fullName>
    </submittedName>
</protein>
<gene>
    <name evidence="1" type="ORF">SAMN04488518_106170</name>
</gene>
<dbReference type="SUPFAM" id="SSF56784">
    <property type="entry name" value="HAD-like"/>
    <property type="match status" value="1"/>
</dbReference>
<dbReference type="EMBL" id="FOSK01000006">
    <property type="protein sequence ID" value="SFK54906.1"/>
    <property type="molecule type" value="Genomic_DNA"/>
</dbReference>
<comment type="caution">
    <text evidence="1">The sequence shown here is derived from an EMBL/GenBank/DDBJ whole genome shotgun (WGS) entry which is preliminary data.</text>
</comment>
<name>A0A1I4AGI6_9HYPH</name>
<dbReference type="SFLD" id="SFLDG01135">
    <property type="entry name" value="C1.5.6:_HAD__Beta-PGM__Phospha"/>
    <property type="match status" value="1"/>
</dbReference>